<dbReference type="InterPro" id="IPR019200">
    <property type="entry name" value="ATP_adenylylTrfase_C"/>
</dbReference>
<dbReference type="EMBL" id="JAOPGA020001391">
    <property type="protein sequence ID" value="KAL0488006.1"/>
    <property type="molecule type" value="Genomic_DNA"/>
</dbReference>
<sequence length="340" mass="39296">MTALLPKVKKVTQDAMSNGSLKPLIVVSDLFEDVHSGSKFCIKTMKTGSLKTSNLENRIREKKELIDDTSNKIAYDVFRPFDKNMLVHQMSNYTLLLNKFPVFPEHLLLVTTEFAKQTDHLTRDDFQSGLEVMTMLLEDPESDSWIGFYNRGLYSGASQPHKHLQFVPLSIEESIKDYPLPLFTSINKQAQQNKEQVEEYQNIKHAFKSIKNKTVDQIYETYKGMLQKLDLWDDKQLTNSTSEPIHIVCEVNQQQHEDKLSKGLPVEEYFMDASPHIHPSYNILFTHDWILIIPRSNENFNGISSNSMGFLFGLFVKTSQEKEQIKEMGCLNFLKKLTFN</sequence>
<accession>A0AAW2ZE18</accession>
<dbReference type="InterPro" id="IPR043171">
    <property type="entry name" value="Ap4A_phos1/2-like"/>
</dbReference>
<dbReference type="GO" id="GO:0005524">
    <property type="term" value="F:ATP binding"/>
    <property type="evidence" value="ECO:0007669"/>
    <property type="project" value="InterPro"/>
</dbReference>
<name>A0AAW2ZE18_9EUKA</name>
<dbReference type="GO" id="GO:0003877">
    <property type="term" value="F:ATP:ADP adenylyltransferase activity"/>
    <property type="evidence" value="ECO:0007669"/>
    <property type="project" value="InterPro"/>
</dbReference>
<dbReference type="PANTHER" id="PTHR38420">
    <property type="entry name" value="AP-4-A PHOSPHORYLASE II"/>
    <property type="match status" value="1"/>
</dbReference>
<keyword evidence="4" id="KW-0548">Nucleotidyltransferase</keyword>
<dbReference type="Proteomes" id="UP001431209">
    <property type="component" value="Unassembled WGS sequence"/>
</dbReference>
<evidence type="ECO:0000313" key="5">
    <source>
        <dbReference type="Proteomes" id="UP001431209"/>
    </source>
</evidence>
<evidence type="ECO:0000313" key="4">
    <source>
        <dbReference type="EMBL" id="KAL0488006.1"/>
    </source>
</evidence>
<gene>
    <name evidence="4" type="ORF">AKO1_008847</name>
    <name evidence="3" type="ORF">AKO1_013801</name>
</gene>
<dbReference type="SUPFAM" id="SSF54197">
    <property type="entry name" value="HIT-like"/>
    <property type="match status" value="1"/>
</dbReference>
<evidence type="ECO:0000259" key="1">
    <source>
        <dbReference type="Pfam" id="PF09830"/>
    </source>
</evidence>
<dbReference type="GO" id="GO:0009117">
    <property type="term" value="P:nucleotide metabolic process"/>
    <property type="evidence" value="ECO:0007669"/>
    <property type="project" value="InterPro"/>
</dbReference>
<dbReference type="PANTHER" id="PTHR38420:SF1">
    <property type="entry name" value="PUTATIVE (AFU_ORTHOLOGUE AFUA_5G14690)-RELATED"/>
    <property type="match status" value="1"/>
</dbReference>
<dbReference type="InterPro" id="IPR009163">
    <property type="entry name" value="Ap4A_phos1/2"/>
</dbReference>
<feature type="domain" description="Ap4A phosphorylase 1/2 N-terminal" evidence="2">
    <location>
        <begin position="3"/>
        <end position="180"/>
    </location>
</feature>
<organism evidence="4 5">
    <name type="scientific">Acrasis kona</name>
    <dbReference type="NCBI Taxonomy" id="1008807"/>
    <lineage>
        <taxon>Eukaryota</taxon>
        <taxon>Discoba</taxon>
        <taxon>Heterolobosea</taxon>
        <taxon>Tetramitia</taxon>
        <taxon>Eutetramitia</taxon>
        <taxon>Acrasidae</taxon>
        <taxon>Acrasis</taxon>
    </lineage>
</organism>
<protein>
    <submittedName>
        <fullName evidence="3 4">Sulfate adenylyltransferase</fullName>
    </submittedName>
</protein>
<dbReference type="InterPro" id="IPR036265">
    <property type="entry name" value="HIT-like_sf"/>
</dbReference>
<dbReference type="Pfam" id="PF19327">
    <property type="entry name" value="Ap4A_phos_N"/>
    <property type="match status" value="1"/>
</dbReference>
<keyword evidence="5" id="KW-1185">Reference proteome</keyword>
<dbReference type="AlphaFoldDB" id="A0AAW2ZE18"/>
<feature type="domain" description="ATP adenylyltransferase C-terminal" evidence="1">
    <location>
        <begin position="204"/>
        <end position="339"/>
    </location>
</feature>
<reference evidence="4 5" key="1">
    <citation type="submission" date="2024-03" db="EMBL/GenBank/DDBJ databases">
        <title>The Acrasis kona genome and developmental transcriptomes reveal deep origins of eukaryotic multicellular pathways.</title>
        <authorList>
            <person name="Sheikh S."/>
            <person name="Fu C.-J."/>
            <person name="Brown M.W."/>
            <person name="Baldauf S.L."/>
        </authorList>
    </citation>
    <scope>NUCLEOTIDE SEQUENCE [LARGE SCALE GENOMIC DNA]</scope>
    <source>
        <strain evidence="4 5">ATCC MYA-3509</strain>
    </source>
</reference>
<dbReference type="Gene3D" id="3.30.428.70">
    <property type="match status" value="1"/>
</dbReference>
<keyword evidence="4" id="KW-0808">Transferase</keyword>
<evidence type="ECO:0000259" key="2">
    <source>
        <dbReference type="Pfam" id="PF19327"/>
    </source>
</evidence>
<dbReference type="InterPro" id="IPR045759">
    <property type="entry name" value="Ap4A_phos1/2_N"/>
</dbReference>
<comment type="caution">
    <text evidence="4">The sequence shown here is derived from an EMBL/GenBank/DDBJ whole genome shotgun (WGS) entry which is preliminary data.</text>
</comment>
<proteinExistence type="predicted"/>
<evidence type="ECO:0000313" key="3">
    <source>
        <dbReference type="EMBL" id="KAL0477821.1"/>
    </source>
</evidence>
<dbReference type="Pfam" id="PF09830">
    <property type="entry name" value="ATP_transf"/>
    <property type="match status" value="1"/>
</dbReference>
<dbReference type="EMBL" id="JAOPGA020000249">
    <property type="protein sequence ID" value="KAL0477821.1"/>
    <property type="molecule type" value="Genomic_DNA"/>
</dbReference>